<dbReference type="KEGG" id="brz:CFK38_04380"/>
<evidence type="ECO:0000313" key="10">
    <source>
        <dbReference type="EMBL" id="ATG50844.1"/>
    </source>
</evidence>
<evidence type="ECO:0000313" key="11">
    <source>
        <dbReference type="Proteomes" id="UP000218165"/>
    </source>
</evidence>
<feature type="transmembrane region" description="Helical" evidence="7">
    <location>
        <begin position="109"/>
        <end position="136"/>
    </location>
</feature>
<keyword evidence="6 7" id="KW-0472">Membrane</keyword>
<keyword evidence="3" id="KW-1003">Cell membrane</keyword>
<keyword evidence="4 7" id="KW-0812">Transmembrane</keyword>
<dbReference type="InterPro" id="IPR035906">
    <property type="entry name" value="MetI-like_sf"/>
</dbReference>
<dbReference type="PROSITE" id="PS50928">
    <property type="entry name" value="ABC_TM1"/>
    <property type="match status" value="1"/>
</dbReference>
<feature type="region of interest" description="Disordered" evidence="8">
    <location>
        <begin position="1"/>
        <end position="32"/>
    </location>
</feature>
<evidence type="ECO:0000256" key="1">
    <source>
        <dbReference type="ARBA" id="ARBA00004651"/>
    </source>
</evidence>
<dbReference type="OrthoDB" id="3524874at2"/>
<keyword evidence="2 7" id="KW-0813">Transport</keyword>
<feature type="transmembrane region" description="Helical" evidence="7">
    <location>
        <begin position="282"/>
        <end position="303"/>
    </location>
</feature>
<dbReference type="Proteomes" id="UP000218165">
    <property type="component" value="Chromosome"/>
</dbReference>
<dbReference type="InterPro" id="IPR000515">
    <property type="entry name" value="MetI-like"/>
</dbReference>
<name>A0A291GLK7_9MICO</name>
<dbReference type="PANTHER" id="PTHR43744">
    <property type="entry name" value="ABC TRANSPORTER PERMEASE PROTEIN MG189-RELATED-RELATED"/>
    <property type="match status" value="1"/>
</dbReference>
<feature type="transmembrane region" description="Helical" evidence="7">
    <location>
        <begin position="224"/>
        <end position="246"/>
    </location>
</feature>
<organism evidence="10 11">
    <name type="scientific">Brachybacterium vulturis</name>
    <dbReference type="NCBI Taxonomy" id="2017484"/>
    <lineage>
        <taxon>Bacteria</taxon>
        <taxon>Bacillati</taxon>
        <taxon>Actinomycetota</taxon>
        <taxon>Actinomycetes</taxon>
        <taxon>Micrococcales</taxon>
        <taxon>Dermabacteraceae</taxon>
        <taxon>Brachybacterium</taxon>
    </lineage>
</organism>
<dbReference type="AlphaFoldDB" id="A0A291GLK7"/>
<dbReference type="Pfam" id="PF00528">
    <property type="entry name" value="BPD_transp_1"/>
    <property type="match status" value="1"/>
</dbReference>
<evidence type="ECO:0000256" key="8">
    <source>
        <dbReference type="SAM" id="MobiDB-lite"/>
    </source>
</evidence>
<dbReference type="GO" id="GO:0005886">
    <property type="term" value="C:plasma membrane"/>
    <property type="evidence" value="ECO:0007669"/>
    <property type="project" value="UniProtKB-SubCell"/>
</dbReference>
<dbReference type="Gene3D" id="1.10.3720.10">
    <property type="entry name" value="MetI-like"/>
    <property type="match status" value="1"/>
</dbReference>
<reference evidence="11" key="1">
    <citation type="submission" date="2017-09" db="EMBL/GenBank/DDBJ databases">
        <title>Brachybacterium sp. VM2412.</title>
        <authorList>
            <person name="Tak E.J."/>
            <person name="Bae J.-W."/>
        </authorList>
    </citation>
    <scope>NUCLEOTIDE SEQUENCE [LARGE SCALE GENOMIC DNA]</scope>
    <source>
        <strain evidence="11">VM2412</strain>
    </source>
</reference>
<evidence type="ECO:0000256" key="5">
    <source>
        <dbReference type="ARBA" id="ARBA00022989"/>
    </source>
</evidence>
<dbReference type="RefSeq" id="WP_096801983.1">
    <property type="nucleotide sequence ID" value="NZ_CP023563.1"/>
</dbReference>
<feature type="compositionally biased region" description="Low complexity" evidence="8">
    <location>
        <begin position="1"/>
        <end position="23"/>
    </location>
</feature>
<dbReference type="EMBL" id="CP023563">
    <property type="protein sequence ID" value="ATG50844.1"/>
    <property type="molecule type" value="Genomic_DNA"/>
</dbReference>
<comment type="subcellular location">
    <subcellularLocation>
        <location evidence="1 7">Cell membrane</location>
        <topology evidence="1 7">Multi-pass membrane protein</topology>
    </subcellularLocation>
</comment>
<feature type="domain" description="ABC transmembrane type-1" evidence="9">
    <location>
        <begin position="113"/>
        <end position="303"/>
    </location>
</feature>
<feature type="transmembrane region" description="Helical" evidence="7">
    <location>
        <begin position="148"/>
        <end position="169"/>
    </location>
</feature>
<evidence type="ECO:0000256" key="6">
    <source>
        <dbReference type="ARBA" id="ARBA00023136"/>
    </source>
</evidence>
<dbReference type="CDD" id="cd06261">
    <property type="entry name" value="TM_PBP2"/>
    <property type="match status" value="1"/>
</dbReference>
<protein>
    <submittedName>
        <fullName evidence="10">Sugar ABC transporter permease</fullName>
    </submittedName>
</protein>
<feature type="transmembrane region" description="Helical" evidence="7">
    <location>
        <begin position="181"/>
        <end position="203"/>
    </location>
</feature>
<accession>A0A291GLK7</accession>
<sequence>MTIDPAPRTAASAPPARSPGTPADGRNPSPRPRALPGSLLLRRLLAHLATYLVLAVAAVLTLGPFLFSVMTAFTSTQQFAQQGPLAIPAPAVLENFLGLFTPSAGQDGFVTPVVVTVQMVAVILAGQMVFSVLAAYAFAQLRFPGRDLLFWVYVATLMVPQVVVVVPLYLMMSEVGLRNTFWALVLPFVLGSPYAIFLLRENFRGVPGELMDAMRIDGAGTLRLLWHLVVPLNRPIIVTLVLITVVTHWNNFMWPMVITSGPQWRVITVATSALQSQYNNNWTLVMAGTTLAMLPLVLLMIVFQKQITRSVGDTTLR</sequence>
<feature type="transmembrane region" description="Helical" evidence="7">
    <location>
        <begin position="48"/>
        <end position="67"/>
    </location>
</feature>
<evidence type="ECO:0000256" key="2">
    <source>
        <dbReference type="ARBA" id="ARBA00022448"/>
    </source>
</evidence>
<dbReference type="PANTHER" id="PTHR43744:SF12">
    <property type="entry name" value="ABC TRANSPORTER PERMEASE PROTEIN MG189-RELATED"/>
    <property type="match status" value="1"/>
</dbReference>
<dbReference type="GO" id="GO:0055085">
    <property type="term" value="P:transmembrane transport"/>
    <property type="evidence" value="ECO:0007669"/>
    <property type="project" value="InterPro"/>
</dbReference>
<dbReference type="SUPFAM" id="SSF161098">
    <property type="entry name" value="MetI-like"/>
    <property type="match status" value="1"/>
</dbReference>
<evidence type="ECO:0000256" key="4">
    <source>
        <dbReference type="ARBA" id="ARBA00022692"/>
    </source>
</evidence>
<keyword evidence="5 7" id="KW-1133">Transmembrane helix</keyword>
<proteinExistence type="inferred from homology"/>
<keyword evidence="11" id="KW-1185">Reference proteome</keyword>
<comment type="similarity">
    <text evidence="7">Belongs to the binding-protein-dependent transport system permease family.</text>
</comment>
<evidence type="ECO:0000256" key="3">
    <source>
        <dbReference type="ARBA" id="ARBA00022475"/>
    </source>
</evidence>
<evidence type="ECO:0000259" key="9">
    <source>
        <dbReference type="PROSITE" id="PS50928"/>
    </source>
</evidence>
<gene>
    <name evidence="10" type="ORF">CFK38_04380</name>
</gene>
<evidence type="ECO:0000256" key="7">
    <source>
        <dbReference type="RuleBase" id="RU363032"/>
    </source>
</evidence>